<dbReference type="InterPro" id="IPR013201">
    <property type="entry name" value="Prot_inhib_I29"/>
</dbReference>
<feature type="signal peptide" evidence="1">
    <location>
        <begin position="1"/>
        <end position="16"/>
    </location>
</feature>
<accession>A0A482X197</accession>
<dbReference type="SMR" id="A0A482X197"/>
<dbReference type="SMART" id="SM00848">
    <property type="entry name" value="Inhibitor_I29"/>
    <property type="match status" value="1"/>
</dbReference>
<keyword evidence="4" id="KW-1185">Reference proteome</keyword>
<feature type="domain" description="Cathepsin propeptide inhibitor" evidence="2">
    <location>
        <begin position="29"/>
        <end position="88"/>
    </location>
</feature>
<dbReference type="InParanoid" id="A0A482X197"/>
<protein>
    <recommendedName>
        <fullName evidence="2">Cathepsin propeptide inhibitor domain-containing protein</fullName>
    </recommendedName>
</protein>
<keyword evidence="1" id="KW-0732">Signal</keyword>
<gene>
    <name evidence="3" type="ORF">LSTR_LSTR001135</name>
</gene>
<dbReference type="InterPro" id="IPR038765">
    <property type="entry name" value="Papain-like_cys_pep_sf"/>
</dbReference>
<dbReference type="Gene3D" id="1.10.287.2250">
    <property type="match status" value="1"/>
</dbReference>
<evidence type="ECO:0000259" key="2">
    <source>
        <dbReference type="SMART" id="SM00848"/>
    </source>
</evidence>
<dbReference type="FunCoup" id="A0A482X197">
    <property type="interactions" value="2"/>
</dbReference>
<dbReference type="SUPFAM" id="SSF54001">
    <property type="entry name" value="Cysteine proteinases"/>
    <property type="match status" value="1"/>
</dbReference>
<name>A0A482X197_LAOST</name>
<dbReference type="EMBL" id="QKKF02019844">
    <property type="protein sequence ID" value="RZF39614.1"/>
    <property type="molecule type" value="Genomic_DNA"/>
</dbReference>
<dbReference type="Proteomes" id="UP000291343">
    <property type="component" value="Unassembled WGS sequence"/>
</dbReference>
<feature type="chain" id="PRO_5019749717" description="Cathepsin propeptide inhibitor domain-containing protein" evidence="1">
    <location>
        <begin position="17"/>
        <end position="112"/>
    </location>
</feature>
<dbReference type="AlphaFoldDB" id="A0A482X197"/>
<comment type="caution">
    <text evidence="3">The sequence shown here is derived from an EMBL/GenBank/DDBJ whole genome shotgun (WGS) entry which is preliminary data.</text>
</comment>
<dbReference type="OrthoDB" id="6601796at2759"/>
<organism evidence="3 4">
    <name type="scientific">Laodelphax striatellus</name>
    <name type="common">Small brown planthopper</name>
    <name type="synonym">Delphax striatella</name>
    <dbReference type="NCBI Taxonomy" id="195883"/>
    <lineage>
        <taxon>Eukaryota</taxon>
        <taxon>Metazoa</taxon>
        <taxon>Ecdysozoa</taxon>
        <taxon>Arthropoda</taxon>
        <taxon>Hexapoda</taxon>
        <taxon>Insecta</taxon>
        <taxon>Pterygota</taxon>
        <taxon>Neoptera</taxon>
        <taxon>Paraneoptera</taxon>
        <taxon>Hemiptera</taxon>
        <taxon>Auchenorrhyncha</taxon>
        <taxon>Fulgoroidea</taxon>
        <taxon>Delphacidae</taxon>
        <taxon>Criomorphinae</taxon>
        <taxon>Laodelphax</taxon>
    </lineage>
</organism>
<evidence type="ECO:0000313" key="4">
    <source>
        <dbReference type="Proteomes" id="UP000291343"/>
    </source>
</evidence>
<reference evidence="3 4" key="1">
    <citation type="journal article" date="2017" name="Gigascience">
        <title>Genome sequence of the small brown planthopper, Laodelphax striatellus.</title>
        <authorList>
            <person name="Zhu J."/>
            <person name="Jiang F."/>
            <person name="Wang X."/>
            <person name="Yang P."/>
            <person name="Bao Y."/>
            <person name="Zhao W."/>
            <person name="Wang W."/>
            <person name="Lu H."/>
            <person name="Wang Q."/>
            <person name="Cui N."/>
            <person name="Li J."/>
            <person name="Chen X."/>
            <person name="Luo L."/>
            <person name="Yu J."/>
            <person name="Kang L."/>
            <person name="Cui F."/>
        </authorList>
    </citation>
    <scope>NUCLEOTIDE SEQUENCE [LARGE SCALE GENOMIC DNA]</scope>
    <source>
        <strain evidence="3">Lst14</strain>
    </source>
</reference>
<proteinExistence type="predicted"/>
<evidence type="ECO:0000313" key="3">
    <source>
        <dbReference type="EMBL" id="RZF39614.1"/>
    </source>
</evidence>
<dbReference type="Pfam" id="PF08246">
    <property type="entry name" value="Inhibitor_I29"/>
    <property type="match status" value="1"/>
</dbReference>
<evidence type="ECO:0000256" key="1">
    <source>
        <dbReference type="SAM" id="SignalP"/>
    </source>
</evidence>
<sequence>MKLLLLIVALAALTMASPVDKKEEEDYNWENYKIKFNREYTPEEDAQRKAIFDATVAKVKEHNKKFANKEVSYSMGINQFADRTPEESSHSLGLRKNDNANKVGMTGLTFTG</sequence>
<dbReference type="STRING" id="195883.A0A482X197"/>